<evidence type="ECO:0000313" key="6">
    <source>
        <dbReference type="EMBL" id="KAF0733522.1"/>
    </source>
</evidence>
<keyword evidence="2" id="KW-0677">Repeat</keyword>
<evidence type="ECO:0000256" key="3">
    <source>
        <dbReference type="SAM" id="MobiDB-lite"/>
    </source>
</evidence>
<accession>A0A6G0X0X2</accession>
<feature type="signal peptide" evidence="5">
    <location>
        <begin position="1"/>
        <end position="20"/>
    </location>
</feature>
<dbReference type="PROSITE" id="PS51450">
    <property type="entry name" value="LRR"/>
    <property type="match status" value="1"/>
</dbReference>
<proteinExistence type="predicted"/>
<organism evidence="6 7">
    <name type="scientific">Aphanomyces euteiches</name>
    <dbReference type="NCBI Taxonomy" id="100861"/>
    <lineage>
        <taxon>Eukaryota</taxon>
        <taxon>Sar</taxon>
        <taxon>Stramenopiles</taxon>
        <taxon>Oomycota</taxon>
        <taxon>Saprolegniomycetes</taxon>
        <taxon>Saprolegniales</taxon>
        <taxon>Verrucalvaceae</taxon>
        <taxon>Aphanomyces</taxon>
    </lineage>
</organism>
<evidence type="ECO:0000256" key="5">
    <source>
        <dbReference type="SAM" id="SignalP"/>
    </source>
</evidence>
<evidence type="ECO:0000313" key="7">
    <source>
        <dbReference type="Proteomes" id="UP000481153"/>
    </source>
</evidence>
<keyword evidence="7" id="KW-1185">Reference proteome</keyword>
<dbReference type="InterPro" id="IPR001611">
    <property type="entry name" value="Leu-rich_rpt"/>
</dbReference>
<keyword evidence="4" id="KW-0472">Membrane</keyword>
<dbReference type="VEuPathDB" id="FungiDB:AeMF1_021864"/>
<keyword evidence="4" id="KW-0812">Transmembrane</keyword>
<evidence type="ECO:0000256" key="1">
    <source>
        <dbReference type="ARBA" id="ARBA00022614"/>
    </source>
</evidence>
<keyword evidence="1" id="KW-0433">Leucine-rich repeat</keyword>
<dbReference type="InterPro" id="IPR032675">
    <property type="entry name" value="LRR_dom_sf"/>
</dbReference>
<feature type="chain" id="PRO_5026148917" description="Leucine-rich repeat-containing N-terminal plant-type domain-containing protein" evidence="5">
    <location>
        <begin position="21"/>
        <end position="345"/>
    </location>
</feature>
<feature type="compositionally biased region" description="Pro residues" evidence="3">
    <location>
        <begin position="323"/>
        <end position="345"/>
    </location>
</feature>
<dbReference type="SUPFAM" id="SSF52058">
    <property type="entry name" value="L domain-like"/>
    <property type="match status" value="1"/>
</dbReference>
<dbReference type="EMBL" id="VJMJ01000122">
    <property type="protein sequence ID" value="KAF0733522.1"/>
    <property type="molecule type" value="Genomic_DNA"/>
</dbReference>
<dbReference type="PANTHER" id="PTHR45617">
    <property type="entry name" value="LEUCINE RICH REPEAT FAMILY PROTEIN"/>
    <property type="match status" value="1"/>
</dbReference>
<comment type="caution">
    <text evidence="6">The sequence shown here is derived from an EMBL/GenBank/DDBJ whole genome shotgun (WGS) entry which is preliminary data.</text>
</comment>
<keyword evidence="4" id="KW-1133">Transmembrane helix</keyword>
<evidence type="ECO:0000256" key="4">
    <source>
        <dbReference type="SAM" id="Phobius"/>
    </source>
</evidence>
<name>A0A6G0X0X2_9STRA</name>
<evidence type="ECO:0000256" key="2">
    <source>
        <dbReference type="ARBA" id="ARBA00022737"/>
    </source>
</evidence>
<keyword evidence="5" id="KW-0732">Signal</keyword>
<dbReference type="Pfam" id="PF13855">
    <property type="entry name" value="LRR_8"/>
    <property type="match status" value="1"/>
</dbReference>
<dbReference type="AlphaFoldDB" id="A0A6G0X0X2"/>
<sequence length="345" mass="36796">MRFGSSWLLILAFAAFSAQAKTLLGSCPTSSDGNISFAVCFRDDATNNVTTEAVEDPRVLSLSKDGITAVEGFPTKSHLVDLSSNSIQSISTGNGSDVEVMSLNLANNGLAPANIHDLPSTISYLDLSFNAFDRLSDDSFNWLALPRLTSLNLSNNNIRTILLATFPSTLTTLDLSNNPIQQVLLTNETYRQLARGSVKIKMYMSNAQISQISSQCGSALPSALGDGLVCVVESASYKSQSTEMNISIKGLFINLGIGIALAAVAAVIAVKVVHRRIDADWREAGRETISSSASCEGFDDLPMQYRESVTPTTGQVHTTSLPPVTPPPPRTTEPSHPPGPSSRSD</sequence>
<feature type="compositionally biased region" description="Polar residues" evidence="3">
    <location>
        <begin position="307"/>
        <end position="317"/>
    </location>
</feature>
<reference evidence="6 7" key="1">
    <citation type="submission" date="2019-07" db="EMBL/GenBank/DDBJ databases">
        <title>Genomics analysis of Aphanomyces spp. identifies a new class of oomycete effector associated with host adaptation.</title>
        <authorList>
            <person name="Gaulin E."/>
        </authorList>
    </citation>
    <scope>NUCLEOTIDE SEQUENCE [LARGE SCALE GENOMIC DNA]</scope>
    <source>
        <strain evidence="6 7">ATCC 201684</strain>
    </source>
</reference>
<feature type="transmembrane region" description="Helical" evidence="4">
    <location>
        <begin position="251"/>
        <end position="273"/>
    </location>
</feature>
<gene>
    <name evidence="6" type="ORF">Ae201684_009758</name>
</gene>
<evidence type="ECO:0008006" key="8">
    <source>
        <dbReference type="Google" id="ProtNLM"/>
    </source>
</evidence>
<dbReference type="Gene3D" id="3.80.10.10">
    <property type="entry name" value="Ribonuclease Inhibitor"/>
    <property type="match status" value="1"/>
</dbReference>
<feature type="region of interest" description="Disordered" evidence="3">
    <location>
        <begin position="304"/>
        <end position="345"/>
    </location>
</feature>
<dbReference type="Proteomes" id="UP000481153">
    <property type="component" value="Unassembled WGS sequence"/>
</dbReference>
<protein>
    <recommendedName>
        <fullName evidence="8">Leucine-rich repeat-containing N-terminal plant-type domain-containing protein</fullName>
    </recommendedName>
</protein>